<accession>A0AA48HN34</accession>
<protein>
    <recommendedName>
        <fullName evidence="4">Lipoprotein</fullName>
    </recommendedName>
</protein>
<dbReference type="RefSeq" id="WP_338290761.1">
    <property type="nucleotide sequence ID" value="NZ_AP027272.1"/>
</dbReference>
<keyword evidence="3" id="KW-1185">Reference proteome</keyword>
<dbReference type="AlphaFoldDB" id="A0AA48HN34"/>
<organism evidence="2 3">
    <name type="scientific">Planctobacterium marinum</name>
    <dbReference type="NCBI Taxonomy" id="1631968"/>
    <lineage>
        <taxon>Bacteria</taxon>
        <taxon>Pseudomonadati</taxon>
        <taxon>Pseudomonadota</taxon>
        <taxon>Gammaproteobacteria</taxon>
        <taxon>Alteromonadales</taxon>
        <taxon>Alteromonadaceae</taxon>
        <taxon>Planctobacterium</taxon>
    </lineage>
</organism>
<dbReference type="KEGG" id="pmaw:MACH26_04100"/>
<gene>
    <name evidence="2" type="ORF">MACH26_04100</name>
</gene>
<proteinExistence type="predicted"/>
<sequence>MNVQTYKFARVMGLSILSLISSCAQGDSPTNTTSESSIHAQQIETIYGFEATKDAISFVVTSTGCTKSEDFTLQVSNSSPDDYTITLQRNKKDRCRAMPKLISIQKPLPVEVAADTGFKLNNSVAIKISEY</sequence>
<reference evidence="2" key="1">
    <citation type="submission" date="2023-01" db="EMBL/GenBank/DDBJ databases">
        <title>Complete genome sequence of Planctobacterium marinum strain Dej080120_11.</title>
        <authorList>
            <person name="Ueki S."/>
            <person name="Maruyama F."/>
        </authorList>
    </citation>
    <scope>NUCLEOTIDE SEQUENCE</scope>
    <source>
        <strain evidence="2">Dej080120_11</strain>
    </source>
</reference>
<feature type="signal peptide" evidence="1">
    <location>
        <begin position="1"/>
        <end position="26"/>
    </location>
</feature>
<evidence type="ECO:0000313" key="3">
    <source>
        <dbReference type="Proteomes" id="UP001333710"/>
    </source>
</evidence>
<dbReference type="PROSITE" id="PS51257">
    <property type="entry name" value="PROKAR_LIPOPROTEIN"/>
    <property type="match status" value="1"/>
</dbReference>
<evidence type="ECO:0008006" key="4">
    <source>
        <dbReference type="Google" id="ProtNLM"/>
    </source>
</evidence>
<name>A0AA48HN34_9ALTE</name>
<keyword evidence="1" id="KW-0732">Signal</keyword>
<evidence type="ECO:0000256" key="1">
    <source>
        <dbReference type="SAM" id="SignalP"/>
    </source>
</evidence>
<dbReference type="Proteomes" id="UP001333710">
    <property type="component" value="Chromosome"/>
</dbReference>
<dbReference type="EMBL" id="AP027272">
    <property type="protein sequence ID" value="BDX04889.1"/>
    <property type="molecule type" value="Genomic_DNA"/>
</dbReference>
<evidence type="ECO:0000313" key="2">
    <source>
        <dbReference type="EMBL" id="BDX04889.1"/>
    </source>
</evidence>
<feature type="chain" id="PRO_5041208036" description="Lipoprotein" evidence="1">
    <location>
        <begin position="27"/>
        <end position="131"/>
    </location>
</feature>